<dbReference type="InterPro" id="IPR006311">
    <property type="entry name" value="TAT_signal"/>
</dbReference>
<comment type="caution">
    <text evidence="1">The sequence shown here is derived from an EMBL/GenBank/DDBJ whole genome shotgun (WGS) entry which is preliminary data.</text>
</comment>
<gene>
    <name evidence="1" type="ORF">ACG01O_11215</name>
</gene>
<dbReference type="RefSeq" id="WP_394384530.1">
    <property type="nucleotide sequence ID" value="NZ_JBIGIB010000003.1"/>
</dbReference>
<sequence>MKTFLAAHLRWPIGRRRLLRGMGLAGVIGRLSPVGWISLATAQPRPSAQPTPLVGHWRRTRIVLEEPIDDHLNLGADGTLTVWQVKATSRSTPQVGRWRVTEGQLMLQVPGEAEGGAPYVIHEGRLVFPNIPNRRQFWERVA</sequence>
<protein>
    <submittedName>
        <fullName evidence="1">Uncharacterized protein</fullName>
    </submittedName>
</protein>
<reference evidence="1 2" key="1">
    <citation type="submission" date="2024-08" db="EMBL/GenBank/DDBJ databases">
        <authorList>
            <person name="Lu H."/>
        </authorList>
    </citation>
    <scope>NUCLEOTIDE SEQUENCE [LARGE SCALE GENOMIC DNA]</scope>
    <source>
        <strain evidence="1 2">BYS87W</strain>
    </source>
</reference>
<keyword evidence="2" id="KW-1185">Reference proteome</keyword>
<dbReference type="EMBL" id="JBIGIB010000003">
    <property type="protein sequence ID" value="MFG6467178.1"/>
    <property type="molecule type" value="Genomic_DNA"/>
</dbReference>
<proteinExistence type="predicted"/>
<organism evidence="1 2">
    <name type="scientific">Pelomonas baiyunensis</name>
    <dbReference type="NCBI Taxonomy" id="3299026"/>
    <lineage>
        <taxon>Bacteria</taxon>
        <taxon>Pseudomonadati</taxon>
        <taxon>Pseudomonadota</taxon>
        <taxon>Betaproteobacteria</taxon>
        <taxon>Burkholderiales</taxon>
        <taxon>Sphaerotilaceae</taxon>
        <taxon>Roseateles</taxon>
    </lineage>
</organism>
<name>A0ABW7GZ11_9BURK</name>
<evidence type="ECO:0000313" key="1">
    <source>
        <dbReference type="EMBL" id="MFG6467178.1"/>
    </source>
</evidence>
<evidence type="ECO:0000313" key="2">
    <source>
        <dbReference type="Proteomes" id="UP001606303"/>
    </source>
</evidence>
<dbReference type="Proteomes" id="UP001606303">
    <property type="component" value="Unassembled WGS sequence"/>
</dbReference>
<accession>A0ABW7GZ11</accession>
<dbReference type="PROSITE" id="PS51318">
    <property type="entry name" value="TAT"/>
    <property type="match status" value="1"/>
</dbReference>